<comment type="caution">
    <text evidence="2">The sequence shown here is derived from an EMBL/GenBank/DDBJ whole genome shotgun (WGS) entry which is preliminary data.</text>
</comment>
<keyword evidence="1" id="KW-0472">Membrane</keyword>
<keyword evidence="1" id="KW-1133">Transmembrane helix</keyword>
<feature type="transmembrane region" description="Helical" evidence="1">
    <location>
        <begin position="39"/>
        <end position="57"/>
    </location>
</feature>
<dbReference type="EMBL" id="JBHRTA010000062">
    <property type="protein sequence ID" value="MFC3200021.1"/>
    <property type="molecule type" value="Genomic_DNA"/>
</dbReference>
<organism evidence="2 3">
    <name type="scientific">Parapedobacter deserti</name>
    <dbReference type="NCBI Taxonomy" id="1912957"/>
    <lineage>
        <taxon>Bacteria</taxon>
        <taxon>Pseudomonadati</taxon>
        <taxon>Bacteroidota</taxon>
        <taxon>Sphingobacteriia</taxon>
        <taxon>Sphingobacteriales</taxon>
        <taxon>Sphingobacteriaceae</taxon>
        <taxon>Parapedobacter</taxon>
    </lineage>
</organism>
<keyword evidence="3" id="KW-1185">Reference proteome</keyword>
<proteinExistence type="predicted"/>
<evidence type="ECO:0000256" key="1">
    <source>
        <dbReference type="SAM" id="Phobius"/>
    </source>
</evidence>
<evidence type="ECO:0000313" key="2">
    <source>
        <dbReference type="EMBL" id="MFC3200021.1"/>
    </source>
</evidence>
<evidence type="ECO:0000313" key="3">
    <source>
        <dbReference type="Proteomes" id="UP001595526"/>
    </source>
</evidence>
<keyword evidence="1" id="KW-0812">Transmembrane</keyword>
<sequence length="88" mass="9712">MKKNSFLFGSIIGLLAPSIAYFIMLLTPPLAITIGVRPLGLYAVSALINLLLVRFFYRNTLEKSAHGVVLITFAAALWLIFTQNLSLE</sequence>
<dbReference type="RefSeq" id="WP_379026207.1">
    <property type="nucleotide sequence ID" value="NZ_JBHRTA010000062.1"/>
</dbReference>
<accession>A0ABV7JTI5</accession>
<dbReference type="Proteomes" id="UP001595526">
    <property type="component" value="Unassembled WGS sequence"/>
</dbReference>
<gene>
    <name evidence="2" type="ORF">ACFOET_20540</name>
</gene>
<feature type="transmembrane region" description="Helical" evidence="1">
    <location>
        <begin position="7"/>
        <end position="27"/>
    </location>
</feature>
<name>A0ABV7JTI5_9SPHI</name>
<protein>
    <submittedName>
        <fullName evidence="2">Uncharacterized protein</fullName>
    </submittedName>
</protein>
<feature type="transmembrane region" description="Helical" evidence="1">
    <location>
        <begin position="64"/>
        <end position="81"/>
    </location>
</feature>
<reference evidence="3" key="1">
    <citation type="journal article" date="2019" name="Int. J. Syst. Evol. Microbiol.">
        <title>The Global Catalogue of Microorganisms (GCM) 10K type strain sequencing project: providing services to taxonomists for standard genome sequencing and annotation.</title>
        <authorList>
            <consortium name="The Broad Institute Genomics Platform"/>
            <consortium name="The Broad Institute Genome Sequencing Center for Infectious Disease"/>
            <person name="Wu L."/>
            <person name="Ma J."/>
        </authorList>
    </citation>
    <scope>NUCLEOTIDE SEQUENCE [LARGE SCALE GENOMIC DNA]</scope>
    <source>
        <strain evidence="3">KCTC 52416</strain>
    </source>
</reference>